<dbReference type="Proteomes" id="UP001374584">
    <property type="component" value="Unassembled WGS sequence"/>
</dbReference>
<proteinExistence type="predicted"/>
<dbReference type="EMBL" id="JAYMYR010000002">
    <property type="protein sequence ID" value="KAK7377546.1"/>
    <property type="molecule type" value="Genomic_DNA"/>
</dbReference>
<comment type="caution">
    <text evidence="1">The sequence shown here is derived from an EMBL/GenBank/DDBJ whole genome shotgun (WGS) entry which is preliminary data.</text>
</comment>
<keyword evidence="2" id="KW-1185">Reference proteome</keyword>
<protein>
    <submittedName>
        <fullName evidence="1">Uncharacterized protein</fullName>
    </submittedName>
</protein>
<reference evidence="1 2" key="1">
    <citation type="submission" date="2024-01" db="EMBL/GenBank/DDBJ databases">
        <title>The genomes of 5 underutilized Papilionoideae crops provide insights into root nodulation and disease resistanc.</title>
        <authorList>
            <person name="Jiang F."/>
        </authorList>
    </citation>
    <scope>NUCLEOTIDE SEQUENCE [LARGE SCALE GENOMIC DNA]</scope>
    <source>
        <strain evidence="1">JINMINGXINNONG_FW02</strain>
        <tissue evidence="1">Leaves</tissue>
    </source>
</reference>
<dbReference type="AlphaFoldDB" id="A0AAN9NR70"/>
<gene>
    <name evidence="1" type="ORF">VNO80_02972</name>
</gene>
<accession>A0AAN9NR70</accession>
<evidence type="ECO:0000313" key="2">
    <source>
        <dbReference type="Proteomes" id="UP001374584"/>
    </source>
</evidence>
<name>A0AAN9NR70_PHACN</name>
<sequence>MNPSAPSIHPEKHPSLPLVLLQPRQPLQLLESSSTLEYFLSYIRGRSMVLISYGSGRTVNRREVYSPLGDQRLLPEPGTKLVPSLAIGSATDLL</sequence>
<evidence type="ECO:0000313" key="1">
    <source>
        <dbReference type="EMBL" id="KAK7377546.1"/>
    </source>
</evidence>
<organism evidence="1 2">
    <name type="scientific">Phaseolus coccineus</name>
    <name type="common">Scarlet runner bean</name>
    <name type="synonym">Phaseolus multiflorus</name>
    <dbReference type="NCBI Taxonomy" id="3886"/>
    <lineage>
        <taxon>Eukaryota</taxon>
        <taxon>Viridiplantae</taxon>
        <taxon>Streptophyta</taxon>
        <taxon>Embryophyta</taxon>
        <taxon>Tracheophyta</taxon>
        <taxon>Spermatophyta</taxon>
        <taxon>Magnoliopsida</taxon>
        <taxon>eudicotyledons</taxon>
        <taxon>Gunneridae</taxon>
        <taxon>Pentapetalae</taxon>
        <taxon>rosids</taxon>
        <taxon>fabids</taxon>
        <taxon>Fabales</taxon>
        <taxon>Fabaceae</taxon>
        <taxon>Papilionoideae</taxon>
        <taxon>50 kb inversion clade</taxon>
        <taxon>NPAAA clade</taxon>
        <taxon>indigoferoid/millettioid clade</taxon>
        <taxon>Phaseoleae</taxon>
        <taxon>Phaseolus</taxon>
    </lineage>
</organism>